<dbReference type="Pfam" id="PF17898">
    <property type="entry name" value="GerD"/>
    <property type="match status" value="1"/>
</dbReference>
<proteinExistence type="predicted"/>
<feature type="domain" description="Spore germination GerD central core" evidence="3">
    <location>
        <begin position="67"/>
        <end position="180"/>
    </location>
</feature>
<comment type="caution">
    <text evidence="4">The sequence shown here is derived from an EMBL/GenBank/DDBJ whole genome shotgun (WGS) entry which is preliminary data.</text>
</comment>
<evidence type="ECO:0000256" key="2">
    <source>
        <dbReference type="SAM" id="SignalP"/>
    </source>
</evidence>
<reference evidence="4 5" key="1">
    <citation type="submission" date="2019-08" db="EMBL/GenBank/DDBJ databases">
        <title>Bacillus genomes from the desert of Cuatro Cienegas, Coahuila.</title>
        <authorList>
            <person name="Olmedo-Alvarez G."/>
        </authorList>
    </citation>
    <scope>NUCLEOTIDE SEQUENCE [LARGE SCALE GENOMIC DNA]</scope>
    <source>
        <strain evidence="4 5">CH128b_4D</strain>
    </source>
</reference>
<accession>A0A5D4M7I0</accession>
<feature type="region of interest" description="Disordered" evidence="1">
    <location>
        <begin position="180"/>
        <end position="218"/>
    </location>
</feature>
<keyword evidence="2" id="KW-0732">Signal</keyword>
<evidence type="ECO:0000313" key="5">
    <source>
        <dbReference type="Proteomes" id="UP000325182"/>
    </source>
</evidence>
<sequence>MKKLSLLLLILPLLILTACGGGGGGQASASQPDYDETKKMVVDILKTDDGKKAIQEIITDEKVKQQLIMDEGIVKETIVSTLTSEKGSEFWKKSFEDPKFAEQMAKSMKSENEKLLKDLMKDPEYQGMVMDILKDPEIQKEIGETLKSKEYREHLQQVITETFESPLFKAKMQDILLKAAGEMKGQGGEQGQEGGGESGGGESGGGSEESGSEGEGGA</sequence>
<feature type="signal peptide" evidence="2">
    <location>
        <begin position="1"/>
        <end position="20"/>
    </location>
</feature>
<gene>
    <name evidence="4" type="ORF">FZC84_18850</name>
</gene>
<evidence type="ECO:0000313" key="4">
    <source>
        <dbReference type="EMBL" id="TYR97437.1"/>
    </source>
</evidence>
<dbReference type="InterPro" id="IPR041262">
    <property type="entry name" value="GerD_central"/>
</dbReference>
<evidence type="ECO:0000259" key="3">
    <source>
        <dbReference type="Pfam" id="PF17898"/>
    </source>
</evidence>
<evidence type="ECO:0000256" key="1">
    <source>
        <dbReference type="SAM" id="MobiDB-lite"/>
    </source>
</evidence>
<dbReference type="EMBL" id="VTEG01000020">
    <property type="protein sequence ID" value="TYR97437.1"/>
    <property type="molecule type" value="Genomic_DNA"/>
</dbReference>
<feature type="compositionally biased region" description="Gly residues" evidence="1">
    <location>
        <begin position="184"/>
        <end position="218"/>
    </location>
</feature>
<dbReference type="NCBIfam" id="NF040801">
    <property type="entry name" value="spore_GerD"/>
    <property type="match status" value="1"/>
</dbReference>
<dbReference type="Proteomes" id="UP000325182">
    <property type="component" value="Unassembled WGS sequence"/>
</dbReference>
<protein>
    <submittedName>
        <fullName evidence="4">Spore gernimation protein GerD</fullName>
    </submittedName>
</protein>
<name>A0A5D4M7I0_9BACI</name>
<feature type="chain" id="PRO_5039577162" evidence="2">
    <location>
        <begin position="21"/>
        <end position="218"/>
    </location>
</feature>
<dbReference type="AlphaFoldDB" id="A0A5D4M7I0"/>
<organism evidence="4 5">
    <name type="scientific">Rossellomorea vietnamensis</name>
    <dbReference type="NCBI Taxonomy" id="218284"/>
    <lineage>
        <taxon>Bacteria</taxon>
        <taxon>Bacillati</taxon>
        <taxon>Bacillota</taxon>
        <taxon>Bacilli</taxon>
        <taxon>Bacillales</taxon>
        <taxon>Bacillaceae</taxon>
        <taxon>Rossellomorea</taxon>
    </lineage>
</organism>
<dbReference type="PROSITE" id="PS51257">
    <property type="entry name" value="PROKAR_LIPOPROTEIN"/>
    <property type="match status" value="1"/>
</dbReference>
<dbReference type="RefSeq" id="WP_113929422.1">
    <property type="nucleotide sequence ID" value="NZ_VTEG01000020.1"/>
</dbReference>